<dbReference type="InterPro" id="IPR011701">
    <property type="entry name" value="MFS"/>
</dbReference>
<comment type="similarity">
    <text evidence="3">Belongs to the major facilitator superfamily. Phosphate:H(+) symporter (TC 2.A.1.9) family.</text>
</comment>
<proteinExistence type="inferred from homology"/>
<name>A0ABS8VIR8_DATST</name>
<dbReference type="InterPro" id="IPR036259">
    <property type="entry name" value="MFS_trans_sf"/>
</dbReference>
<evidence type="ECO:0000256" key="1">
    <source>
        <dbReference type="ARBA" id="ARBA00004141"/>
    </source>
</evidence>
<sequence length="119" mass="12816">MVLVVSRLPLPLEIFLQGWDNATIAGAVVYIKKELTLDASVEGLVVAMSLIGATLVTTCSGSIADSLGRRPMLIMSSMLYFLSGLIMLWSPNVYVLLIARLLDGFGDRASVYSGSTIYI</sequence>
<protein>
    <submittedName>
        <fullName evidence="6">Monosaccharide-sensing protein 1</fullName>
    </submittedName>
</protein>
<evidence type="ECO:0000313" key="6">
    <source>
        <dbReference type="EMBL" id="MCD9646132.1"/>
    </source>
</evidence>
<reference evidence="6 7" key="1">
    <citation type="journal article" date="2021" name="BMC Genomics">
        <title>Datura genome reveals duplications of psychoactive alkaloid biosynthetic genes and high mutation rate following tissue culture.</title>
        <authorList>
            <person name="Rajewski A."/>
            <person name="Carter-House D."/>
            <person name="Stajich J."/>
            <person name="Litt A."/>
        </authorList>
    </citation>
    <scope>NUCLEOTIDE SEQUENCE [LARGE SCALE GENOMIC DNA]</scope>
    <source>
        <strain evidence="6">AR-01</strain>
    </source>
</reference>
<keyword evidence="7" id="KW-1185">Reference proteome</keyword>
<dbReference type="EMBL" id="JACEIK010004682">
    <property type="protein sequence ID" value="MCD9646132.1"/>
    <property type="molecule type" value="Genomic_DNA"/>
</dbReference>
<keyword evidence="4" id="KW-1133">Transmembrane helix</keyword>
<organism evidence="6 7">
    <name type="scientific">Datura stramonium</name>
    <name type="common">Jimsonweed</name>
    <name type="synonym">Common thornapple</name>
    <dbReference type="NCBI Taxonomy" id="4076"/>
    <lineage>
        <taxon>Eukaryota</taxon>
        <taxon>Viridiplantae</taxon>
        <taxon>Streptophyta</taxon>
        <taxon>Embryophyta</taxon>
        <taxon>Tracheophyta</taxon>
        <taxon>Spermatophyta</taxon>
        <taxon>Magnoliopsida</taxon>
        <taxon>eudicotyledons</taxon>
        <taxon>Gunneridae</taxon>
        <taxon>Pentapetalae</taxon>
        <taxon>asterids</taxon>
        <taxon>lamiids</taxon>
        <taxon>Solanales</taxon>
        <taxon>Solanaceae</taxon>
        <taxon>Solanoideae</taxon>
        <taxon>Datureae</taxon>
        <taxon>Datura</taxon>
    </lineage>
</organism>
<dbReference type="InterPro" id="IPR020846">
    <property type="entry name" value="MFS_dom"/>
</dbReference>
<dbReference type="PROSITE" id="PS50850">
    <property type="entry name" value="MFS"/>
    <property type="match status" value="1"/>
</dbReference>
<keyword evidence="2" id="KW-0813">Transport</keyword>
<dbReference type="PANTHER" id="PTHR48020">
    <property type="entry name" value="PROTON MYO-INOSITOL COTRANSPORTER"/>
    <property type="match status" value="1"/>
</dbReference>
<feature type="transmembrane region" description="Helical" evidence="4">
    <location>
        <begin position="79"/>
        <end position="102"/>
    </location>
</feature>
<evidence type="ECO:0000313" key="7">
    <source>
        <dbReference type="Proteomes" id="UP000823775"/>
    </source>
</evidence>
<dbReference type="SUPFAM" id="SSF103473">
    <property type="entry name" value="MFS general substrate transporter"/>
    <property type="match status" value="1"/>
</dbReference>
<dbReference type="Proteomes" id="UP000823775">
    <property type="component" value="Unassembled WGS sequence"/>
</dbReference>
<dbReference type="InterPro" id="IPR050814">
    <property type="entry name" value="Myo-inositol_Transporter"/>
</dbReference>
<dbReference type="PANTHER" id="PTHR48020:SF35">
    <property type="entry name" value="SUGAR TRANSPORTER"/>
    <property type="match status" value="1"/>
</dbReference>
<feature type="domain" description="Major facilitator superfamily (MFS) profile" evidence="5">
    <location>
        <begin position="6"/>
        <end position="119"/>
    </location>
</feature>
<evidence type="ECO:0000256" key="4">
    <source>
        <dbReference type="SAM" id="Phobius"/>
    </source>
</evidence>
<keyword evidence="4" id="KW-0812">Transmembrane</keyword>
<comment type="caution">
    <text evidence="6">The sequence shown here is derived from an EMBL/GenBank/DDBJ whole genome shotgun (WGS) entry which is preliminary data.</text>
</comment>
<evidence type="ECO:0000256" key="2">
    <source>
        <dbReference type="ARBA" id="ARBA00022448"/>
    </source>
</evidence>
<dbReference type="Pfam" id="PF07690">
    <property type="entry name" value="MFS_1"/>
    <property type="match status" value="1"/>
</dbReference>
<gene>
    <name evidence="6" type="primary">MSSP1</name>
    <name evidence="6" type="ORF">HAX54_035700</name>
</gene>
<evidence type="ECO:0000256" key="3">
    <source>
        <dbReference type="ARBA" id="ARBA00044504"/>
    </source>
</evidence>
<keyword evidence="4" id="KW-0472">Membrane</keyword>
<evidence type="ECO:0000259" key="5">
    <source>
        <dbReference type="PROSITE" id="PS50850"/>
    </source>
</evidence>
<feature type="transmembrane region" description="Helical" evidence="4">
    <location>
        <begin position="44"/>
        <end position="67"/>
    </location>
</feature>
<comment type="subcellular location">
    <subcellularLocation>
        <location evidence="1">Membrane</location>
        <topology evidence="1">Multi-pass membrane protein</topology>
    </subcellularLocation>
</comment>
<dbReference type="Gene3D" id="1.20.1250.20">
    <property type="entry name" value="MFS general substrate transporter like domains"/>
    <property type="match status" value="1"/>
</dbReference>
<accession>A0ABS8VIR8</accession>